<dbReference type="PANTHER" id="PTHR35910:SF6">
    <property type="entry name" value="2EXR DOMAIN-CONTAINING PROTEIN"/>
    <property type="match status" value="1"/>
</dbReference>
<dbReference type="Proteomes" id="UP000235371">
    <property type="component" value="Unassembled WGS sequence"/>
</dbReference>
<evidence type="ECO:0000313" key="2">
    <source>
        <dbReference type="EMBL" id="PMD63908.1"/>
    </source>
</evidence>
<dbReference type="InterPro" id="IPR045518">
    <property type="entry name" value="2EXR"/>
</dbReference>
<reference evidence="2 3" key="1">
    <citation type="submission" date="2016-04" db="EMBL/GenBank/DDBJ databases">
        <title>A degradative enzymes factory behind the ericoid mycorrhizal symbiosis.</title>
        <authorList>
            <consortium name="DOE Joint Genome Institute"/>
            <person name="Martino E."/>
            <person name="Morin E."/>
            <person name="Grelet G."/>
            <person name="Kuo A."/>
            <person name="Kohler A."/>
            <person name="Daghino S."/>
            <person name="Barry K."/>
            <person name="Choi C."/>
            <person name="Cichocki N."/>
            <person name="Clum A."/>
            <person name="Copeland A."/>
            <person name="Hainaut M."/>
            <person name="Haridas S."/>
            <person name="Labutti K."/>
            <person name="Lindquist E."/>
            <person name="Lipzen A."/>
            <person name="Khouja H.-R."/>
            <person name="Murat C."/>
            <person name="Ohm R."/>
            <person name="Olson A."/>
            <person name="Spatafora J."/>
            <person name="Veneault-Fourrey C."/>
            <person name="Henrissat B."/>
            <person name="Grigoriev I."/>
            <person name="Martin F."/>
            <person name="Perotto S."/>
        </authorList>
    </citation>
    <scope>NUCLEOTIDE SEQUENCE [LARGE SCALE GENOMIC DNA]</scope>
    <source>
        <strain evidence="2 3">E</strain>
    </source>
</reference>
<evidence type="ECO:0000259" key="1">
    <source>
        <dbReference type="Pfam" id="PF20150"/>
    </source>
</evidence>
<accession>A0A2J6TLP4</accession>
<gene>
    <name evidence="2" type="ORF">K444DRAFT_316078</name>
</gene>
<keyword evidence="3" id="KW-1185">Reference proteome</keyword>
<sequence>MSEEEDLSFSYFADLPTEIQLLIWELSLPDASVIHLTNPPGKFAELYEPLRSTRELSRLLYVCRDSRKVFKRHYVPLGEISKFEHKHPIYFDPEVDTLYLEVTWHFLYRPISNKWLSAAAISAVDDWTVKKSNDKRCTNSAVEGSPVYNADKNHFPFLADKKVLNSIRHLAMDYRAWSGWCFFHHIENIINFFPNFPNLEKFTFNWEKYKQARRLGLTSNKLN</sequence>
<protein>
    <recommendedName>
        <fullName evidence="1">2EXR domain-containing protein</fullName>
    </recommendedName>
</protein>
<dbReference type="AlphaFoldDB" id="A0A2J6TLP4"/>
<dbReference type="Pfam" id="PF20150">
    <property type="entry name" value="2EXR"/>
    <property type="match status" value="1"/>
</dbReference>
<name>A0A2J6TLP4_9HELO</name>
<dbReference type="RefSeq" id="XP_024740812.1">
    <property type="nucleotide sequence ID" value="XM_024871846.1"/>
</dbReference>
<feature type="domain" description="2EXR" evidence="1">
    <location>
        <begin position="9"/>
        <end position="98"/>
    </location>
</feature>
<organism evidence="2 3">
    <name type="scientific">Hyaloscypha bicolor E</name>
    <dbReference type="NCBI Taxonomy" id="1095630"/>
    <lineage>
        <taxon>Eukaryota</taxon>
        <taxon>Fungi</taxon>
        <taxon>Dikarya</taxon>
        <taxon>Ascomycota</taxon>
        <taxon>Pezizomycotina</taxon>
        <taxon>Leotiomycetes</taxon>
        <taxon>Helotiales</taxon>
        <taxon>Hyaloscyphaceae</taxon>
        <taxon>Hyaloscypha</taxon>
        <taxon>Hyaloscypha bicolor</taxon>
    </lineage>
</organism>
<dbReference type="GeneID" id="36579928"/>
<dbReference type="EMBL" id="KZ613777">
    <property type="protein sequence ID" value="PMD63908.1"/>
    <property type="molecule type" value="Genomic_DNA"/>
</dbReference>
<proteinExistence type="predicted"/>
<evidence type="ECO:0000313" key="3">
    <source>
        <dbReference type="Proteomes" id="UP000235371"/>
    </source>
</evidence>
<dbReference type="OrthoDB" id="3560329at2759"/>
<dbReference type="InParanoid" id="A0A2J6TLP4"/>
<dbReference type="PANTHER" id="PTHR35910">
    <property type="entry name" value="2EXR DOMAIN-CONTAINING PROTEIN"/>
    <property type="match status" value="1"/>
</dbReference>